<comment type="caution">
    <text evidence="9">The sequence shown here is derived from an EMBL/GenBank/DDBJ whole genome shotgun (WGS) entry which is preliminary data.</text>
</comment>
<evidence type="ECO:0000256" key="8">
    <source>
        <dbReference type="RuleBase" id="RU000417"/>
    </source>
</evidence>
<reference evidence="9" key="2">
    <citation type="journal article" date="2021" name="PeerJ">
        <title>Extensive microbial diversity within the chicken gut microbiome revealed by metagenomics and culture.</title>
        <authorList>
            <person name="Gilroy R."/>
            <person name="Ravi A."/>
            <person name="Getino M."/>
            <person name="Pursley I."/>
            <person name="Horton D.L."/>
            <person name="Alikhan N.F."/>
            <person name="Baker D."/>
            <person name="Gharbi K."/>
            <person name="Hall N."/>
            <person name="Watson M."/>
            <person name="Adriaenssens E.M."/>
            <person name="Foster-Nyarko E."/>
            <person name="Jarju S."/>
            <person name="Secka A."/>
            <person name="Antonio M."/>
            <person name="Oren A."/>
            <person name="Chaudhuri R.R."/>
            <person name="La Ragione R."/>
            <person name="Hildebrand F."/>
            <person name="Pallen M.J."/>
        </authorList>
    </citation>
    <scope>NUCLEOTIDE SEQUENCE</scope>
    <source>
        <strain evidence="9">6919</strain>
    </source>
</reference>
<keyword evidence="4" id="KW-0680">Restriction system</keyword>
<evidence type="ECO:0000256" key="1">
    <source>
        <dbReference type="ARBA" id="ARBA00022603"/>
    </source>
</evidence>
<evidence type="ECO:0000256" key="3">
    <source>
        <dbReference type="ARBA" id="ARBA00022691"/>
    </source>
</evidence>
<dbReference type="InterPro" id="IPR029063">
    <property type="entry name" value="SAM-dependent_MTases_sf"/>
</dbReference>
<comment type="similarity">
    <text evidence="6 7">Belongs to the class I-like SAM-binding methyltransferase superfamily. C5-methyltransferase family.</text>
</comment>
<dbReference type="InterPro" id="IPR031303">
    <property type="entry name" value="C5_meth_CS"/>
</dbReference>
<dbReference type="GO" id="GO:0003886">
    <property type="term" value="F:DNA (cytosine-5-)-methyltransferase activity"/>
    <property type="evidence" value="ECO:0007669"/>
    <property type="project" value="UniProtKB-EC"/>
</dbReference>
<keyword evidence="3 6" id="KW-0949">S-adenosyl-L-methionine</keyword>
<accession>A0A9D9INX9</accession>
<dbReference type="GO" id="GO:0003677">
    <property type="term" value="F:DNA binding"/>
    <property type="evidence" value="ECO:0007669"/>
    <property type="project" value="TreeGrafter"/>
</dbReference>
<keyword evidence="1 6" id="KW-0489">Methyltransferase</keyword>
<evidence type="ECO:0000313" key="10">
    <source>
        <dbReference type="Proteomes" id="UP000823598"/>
    </source>
</evidence>
<keyword evidence="2 6" id="KW-0808">Transferase</keyword>
<dbReference type="SUPFAM" id="SSF53335">
    <property type="entry name" value="S-adenosyl-L-methionine-dependent methyltransferases"/>
    <property type="match status" value="1"/>
</dbReference>
<dbReference type="GO" id="GO:0044027">
    <property type="term" value="P:negative regulation of gene expression via chromosomal CpG island methylation"/>
    <property type="evidence" value="ECO:0007669"/>
    <property type="project" value="TreeGrafter"/>
</dbReference>
<organism evidence="9 10">
    <name type="scientific">Candidatus Limisoma faecipullorum</name>
    <dbReference type="NCBI Taxonomy" id="2840854"/>
    <lineage>
        <taxon>Bacteria</taxon>
        <taxon>Pseudomonadati</taxon>
        <taxon>Bacteroidota</taxon>
        <taxon>Bacteroidia</taxon>
        <taxon>Bacteroidales</taxon>
        <taxon>Candidatus Limisoma</taxon>
    </lineage>
</organism>
<dbReference type="CDD" id="cd00315">
    <property type="entry name" value="Cyt_C5_DNA_methylase"/>
    <property type="match status" value="1"/>
</dbReference>
<dbReference type="InterPro" id="IPR050390">
    <property type="entry name" value="C5-Methyltransferase"/>
</dbReference>
<dbReference type="EC" id="2.1.1.37" evidence="8"/>
<dbReference type="Pfam" id="PF00145">
    <property type="entry name" value="DNA_methylase"/>
    <property type="match status" value="1"/>
</dbReference>
<dbReference type="InterPro" id="IPR018117">
    <property type="entry name" value="C5_DNA_meth_AS"/>
</dbReference>
<feature type="active site" evidence="6">
    <location>
        <position position="72"/>
    </location>
</feature>
<evidence type="ECO:0000256" key="5">
    <source>
        <dbReference type="ARBA" id="ARBA00047422"/>
    </source>
</evidence>
<dbReference type="GO" id="GO:0032259">
    <property type="term" value="P:methylation"/>
    <property type="evidence" value="ECO:0007669"/>
    <property type="project" value="UniProtKB-KW"/>
</dbReference>
<evidence type="ECO:0000256" key="7">
    <source>
        <dbReference type="RuleBase" id="RU000416"/>
    </source>
</evidence>
<evidence type="ECO:0000256" key="4">
    <source>
        <dbReference type="ARBA" id="ARBA00022747"/>
    </source>
</evidence>
<dbReference type="AlphaFoldDB" id="A0A9D9INX9"/>
<dbReference type="PROSITE" id="PS51679">
    <property type="entry name" value="SAM_MT_C5"/>
    <property type="match status" value="1"/>
</dbReference>
<dbReference type="InterPro" id="IPR001525">
    <property type="entry name" value="C5_MeTfrase"/>
</dbReference>
<dbReference type="Gene3D" id="3.40.50.150">
    <property type="entry name" value="Vaccinia Virus protein VP39"/>
    <property type="match status" value="1"/>
</dbReference>
<dbReference type="PRINTS" id="PR00105">
    <property type="entry name" value="C5METTRFRASE"/>
</dbReference>
<evidence type="ECO:0000256" key="2">
    <source>
        <dbReference type="ARBA" id="ARBA00022679"/>
    </source>
</evidence>
<dbReference type="PANTHER" id="PTHR10629">
    <property type="entry name" value="CYTOSINE-SPECIFIC METHYLTRANSFERASE"/>
    <property type="match status" value="1"/>
</dbReference>
<sequence length="327" mass="37572">MNIISLFAGCGGLDLGFERAGFNVIWANECDSSIFETYRKNHPNTILNTTDVRLLKDQDIPSCDGVIGGPPCQAWSEGGKQLGFEDPRGQLFLEYVRIVNLKKPKFFVIENVQGILEDKHNQSLSFIIESLQSIGYFLSYKLLNAADFRIPQDRFRVFFVGIRNDIPNTFTFPTAMTEKSVTLREAIGDIVEKPRLFCDEKIMSEHPTRKNHDVYTGSYDAKYMARNRVRSWNEQSFTIQAQARNEPQHPQAPKMPYISPNVRIFAKGFEHLYRRLSVRECARIQTFPDRFVFIYTDIKDGYKMVGNAVPPRLAYALAVQVRKAMFL</sequence>
<dbReference type="PROSITE" id="PS00094">
    <property type="entry name" value="C5_MTASE_1"/>
    <property type="match status" value="1"/>
</dbReference>
<protein>
    <recommendedName>
        <fullName evidence="8">Cytosine-specific methyltransferase</fullName>
        <ecNumber evidence="8">2.1.1.37</ecNumber>
    </recommendedName>
</protein>
<dbReference type="PANTHER" id="PTHR10629:SF52">
    <property type="entry name" value="DNA (CYTOSINE-5)-METHYLTRANSFERASE 1"/>
    <property type="match status" value="1"/>
</dbReference>
<dbReference type="GO" id="GO:0009307">
    <property type="term" value="P:DNA restriction-modification system"/>
    <property type="evidence" value="ECO:0007669"/>
    <property type="project" value="UniProtKB-KW"/>
</dbReference>
<comment type="catalytic activity">
    <reaction evidence="5 8">
        <text>a 2'-deoxycytidine in DNA + S-adenosyl-L-methionine = a 5-methyl-2'-deoxycytidine in DNA + S-adenosyl-L-homocysteine + H(+)</text>
        <dbReference type="Rhea" id="RHEA:13681"/>
        <dbReference type="Rhea" id="RHEA-COMP:11369"/>
        <dbReference type="Rhea" id="RHEA-COMP:11370"/>
        <dbReference type="ChEBI" id="CHEBI:15378"/>
        <dbReference type="ChEBI" id="CHEBI:57856"/>
        <dbReference type="ChEBI" id="CHEBI:59789"/>
        <dbReference type="ChEBI" id="CHEBI:85452"/>
        <dbReference type="ChEBI" id="CHEBI:85454"/>
        <dbReference type="EC" id="2.1.1.37"/>
    </reaction>
</comment>
<gene>
    <name evidence="9" type="ORF">IAB88_01935</name>
</gene>
<reference evidence="9" key="1">
    <citation type="submission" date="2020-10" db="EMBL/GenBank/DDBJ databases">
        <authorList>
            <person name="Gilroy R."/>
        </authorList>
    </citation>
    <scope>NUCLEOTIDE SEQUENCE</scope>
    <source>
        <strain evidence="9">6919</strain>
    </source>
</reference>
<dbReference type="NCBIfam" id="TIGR00675">
    <property type="entry name" value="dcm"/>
    <property type="match status" value="1"/>
</dbReference>
<evidence type="ECO:0000256" key="6">
    <source>
        <dbReference type="PROSITE-ProRule" id="PRU01016"/>
    </source>
</evidence>
<evidence type="ECO:0000313" key="9">
    <source>
        <dbReference type="EMBL" id="MBO8475737.1"/>
    </source>
</evidence>
<dbReference type="Proteomes" id="UP000823598">
    <property type="component" value="Unassembled WGS sequence"/>
</dbReference>
<dbReference type="Gene3D" id="3.90.120.10">
    <property type="entry name" value="DNA Methylase, subunit A, domain 2"/>
    <property type="match status" value="1"/>
</dbReference>
<proteinExistence type="inferred from homology"/>
<dbReference type="PROSITE" id="PS00095">
    <property type="entry name" value="C5_MTASE_2"/>
    <property type="match status" value="1"/>
</dbReference>
<name>A0A9D9INX9_9BACT</name>
<dbReference type="EMBL" id="JADIMC010000024">
    <property type="protein sequence ID" value="MBO8475737.1"/>
    <property type="molecule type" value="Genomic_DNA"/>
</dbReference>